<dbReference type="EC" id="1.4.3.19" evidence="5"/>
<dbReference type="SUPFAM" id="SSF54373">
    <property type="entry name" value="FAD-linked reductases, C-terminal domain"/>
    <property type="match status" value="1"/>
</dbReference>
<dbReference type="SUPFAM" id="SSF51905">
    <property type="entry name" value="FAD/NAD(P)-binding domain"/>
    <property type="match status" value="1"/>
</dbReference>
<keyword evidence="9" id="KW-1185">Reference proteome</keyword>
<keyword evidence="6" id="KW-0472">Membrane</keyword>
<dbReference type="Gene3D" id="3.50.50.60">
    <property type="entry name" value="FAD/NAD(P)-binding domain"/>
    <property type="match status" value="1"/>
</dbReference>
<dbReference type="UniPathway" id="UPA00060"/>
<evidence type="ECO:0000256" key="4">
    <source>
        <dbReference type="ARBA" id="ARBA00049872"/>
    </source>
</evidence>
<dbReference type="Gene3D" id="3.30.9.10">
    <property type="entry name" value="D-Amino Acid Oxidase, subunit A, domain 2"/>
    <property type="match status" value="1"/>
</dbReference>
<name>A0A6I2M5G5_9BACI</name>
<evidence type="ECO:0000313" key="9">
    <source>
        <dbReference type="Proteomes" id="UP000441585"/>
    </source>
</evidence>
<dbReference type="PANTHER" id="PTHR13847:SF289">
    <property type="entry name" value="GLYCINE OXIDASE"/>
    <property type="match status" value="1"/>
</dbReference>
<comment type="caution">
    <text evidence="8">The sequence shown here is derived from an EMBL/GenBank/DDBJ whole genome shotgun (WGS) entry which is preliminary data.</text>
</comment>
<dbReference type="GO" id="GO:0009229">
    <property type="term" value="P:thiamine diphosphate biosynthetic process"/>
    <property type="evidence" value="ECO:0007669"/>
    <property type="project" value="UniProtKB-UniPathway"/>
</dbReference>
<dbReference type="AlphaFoldDB" id="A0A6I2M5G5"/>
<dbReference type="Proteomes" id="UP000441585">
    <property type="component" value="Unassembled WGS sequence"/>
</dbReference>
<dbReference type="GO" id="GO:0009228">
    <property type="term" value="P:thiamine biosynthetic process"/>
    <property type="evidence" value="ECO:0007669"/>
    <property type="project" value="UniProtKB-KW"/>
</dbReference>
<dbReference type="EMBL" id="WKKF01000001">
    <property type="protein sequence ID" value="MRX52767.1"/>
    <property type="molecule type" value="Genomic_DNA"/>
</dbReference>
<feature type="transmembrane region" description="Helical" evidence="6">
    <location>
        <begin position="12"/>
        <end position="31"/>
    </location>
</feature>
<dbReference type="Pfam" id="PF01266">
    <property type="entry name" value="DAO"/>
    <property type="match status" value="1"/>
</dbReference>
<evidence type="ECO:0000259" key="7">
    <source>
        <dbReference type="Pfam" id="PF01266"/>
    </source>
</evidence>
<gene>
    <name evidence="8" type="primary">thiO</name>
    <name evidence="8" type="ORF">GJU41_02175</name>
</gene>
<evidence type="ECO:0000256" key="2">
    <source>
        <dbReference type="ARBA" id="ARBA00022977"/>
    </source>
</evidence>
<dbReference type="GO" id="GO:0050660">
    <property type="term" value="F:flavin adenine dinucleotide binding"/>
    <property type="evidence" value="ECO:0007669"/>
    <property type="project" value="InterPro"/>
</dbReference>
<comment type="pathway">
    <text evidence="1">Cofactor biosynthesis; thiamine diphosphate biosynthesis.</text>
</comment>
<protein>
    <recommendedName>
        <fullName evidence="5">glycine oxidase</fullName>
        <ecNumber evidence="5">1.4.3.19</ecNumber>
    </recommendedName>
</protein>
<dbReference type="InterPro" id="IPR006076">
    <property type="entry name" value="FAD-dep_OxRdtase"/>
</dbReference>
<keyword evidence="2" id="KW-0784">Thiamine biosynthesis</keyword>
<proteinExistence type="predicted"/>
<evidence type="ECO:0000256" key="3">
    <source>
        <dbReference type="ARBA" id="ARBA00023002"/>
    </source>
</evidence>
<dbReference type="PANTHER" id="PTHR13847">
    <property type="entry name" value="SARCOSINE DEHYDROGENASE-RELATED"/>
    <property type="match status" value="1"/>
</dbReference>
<keyword evidence="6" id="KW-1133">Transmembrane helix</keyword>
<reference evidence="8 9" key="1">
    <citation type="submission" date="2019-11" db="EMBL/GenBank/DDBJ databases">
        <title>Bacillus idriensis genome.</title>
        <authorList>
            <person name="Konopka E.N."/>
            <person name="Newman J.D."/>
        </authorList>
    </citation>
    <scope>NUCLEOTIDE SEQUENCE [LARGE SCALE GENOMIC DNA]</scope>
    <source>
        <strain evidence="8 9">DSM 19097</strain>
    </source>
</reference>
<organism evidence="8 9">
    <name type="scientific">Metabacillus idriensis</name>
    <dbReference type="NCBI Taxonomy" id="324768"/>
    <lineage>
        <taxon>Bacteria</taxon>
        <taxon>Bacillati</taxon>
        <taxon>Bacillota</taxon>
        <taxon>Bacilli</taxon>
        <taxon>Bacillales</taxon>
        <taxon>Bacillaceae</taxon>
        <taxon>Metabacillus</taxon>
    </lineage>
</organism>
<keyword evidence="6" id="KW-0812">Transmembrane</keyword>
<dbReference type="GO" id="GO:0005737">
    <property type="term" value="C:cytoplasm"/>
    <property type="evidence" value="ECO:0007669"/>
    <property type="project" value="TreeGrafter"/>
</dbReference>
<accession>A0A6I2M5G5</accession>
<evidence type="ECO:0000256" key="6">
    <source>
        <dbReference type="SAM" id="Phobius"/>
    </source>
</evidence>
<sequence>MKRGNGRLKPLFDAGIIGGGVIGLASAYFLAKAGIRVAVFESGKTGSGASSAAAGMLGAHTETEKDDAFFRFAKESQALYPGLAHDLLLESGIDIQLQYNGMYKLAISAEEADALKKRAETEKDVEWHSKEKVLRNEEGISDAIYGALKIEKDGQVNPAALCKAFTKAIQLMNGKIFENTPVYKISRIEHSHYEIETPQDRFFCEALILANGTWSSRYIKDFVRNISVYPVKGECLSVTLKEGNLSSTVFHESCYLVPKLDGRIVIGATMKEDTWNTEPSVQGIAALMNKAVKMMPAIEKASFHHAWAGLRPKTADGKPFIFKHQGIPNLFVTTGHFRNGILLAPKTGEMIRDLFFNRNVNEEYVHAFRMDRALEVRL</sequence>
<keyword evidence="3 8" id="KW-0560">Oxidoreductase</keyword>
<dbReference type="InterPro" id="IPR036188">
    <property type="entry name" value="FAD/NAD-bd_sf"/>
</dbReference>
<comment type="catalytic activity">
    <reaction evidence="4">
        <text>glycine + O2 + H2O = glyoxylate + H2O2 + NH4(+)</text>
        <dbReference type="Rhea" id="RHEA:11532"/>
        <dbReference type="ChEBI" id="CHEBI:15377"/>
        <dbReference type="ChEBI" id="CHEBI:15379"/>
        <dbReference type="ChEBI" id="CHEBI:16240"/>
        <dbReference type="ChEBI" id="CHEBI:28938"/>
        <dbReference type="ChEBI" id="CHEBI:36655"/>
        <dbReference type="ChEBI" id="CHEBI:57305"/>
        <dbReference type="EC" id="1.4.3.19"/>
    </reaction>
</comment>
<evidence type="ECO:0000313" key="8">
    <source>
        <dbReference type="EMBL" id="MRX52767.1"/>
    </source>
</evidence>
<evidence type="ECO:0000256" key="1">
    <source>
        <dbReference type="ARBA" id="ARBA00004948"/>
    </source>
</evidence>
<dbReference type="GO" id="GO:0043799">
    <property type="term" value="F:glycine oxidase activity"/>
    <property type="evidence" value="ECO:0007669"/>
    <property type="project" value="UniProtKB-EC"/>
</dbReference>
<dbReference type="InterPro" id="IPR012727">
    <property type="entry name" value="Gly_oxidase_ThiO"/>
</dbReference>
<evidence type="ECO:0000256" key="5">
    <source>
        <dbReference type="ARBA" id="ARBA00050018"/>
    </source>
</evidence>
<dbReference type="NCBIfam" id="TIGR02352">
    <property type="entry name" value="thiamin_ThiO"/>
    <property type="match status" value="1"/>
</dbReference>
<feature type="domain" description="FAD dependent oxidoreductase" evidence="7">
    <location>
        <begin position="14"/>
        <end position="354"/>
    </location>
</feature>